<evidence type="ECO:0000313" key="2">
    <source>
        <dbReference type="EMBL" id="MBB2178927.1"/>
    </source>
</evidence>
<reference evidence="2 3" key="1">
    <citation type="submission" date="2020-04" db="EMBL/GenBank/DDBJ databases">
        <title>Description of novel Gluconacetobacter.</title>
        <authorList>
            <person name="Sombolestani A."/>
        </authorList>
    </citation>
    <scope>NUCLEOTIDE SEQUENCE [LARGE SCALE GENOMIC DNA]</scope>
    <source>
        <strain evidence="2 3">LMG 27725</strain>
    </source>
</reference>
<dbReference type="AlphaFoldDB" id="A0A7W4JCV4"/>
<proteinExistence type="predicted"/>
<keyword evidence="3" id="KW-1185">Reference proteome</keyword>
<feature type="chain" id="PRO_5031277750" description="Porin" evidence="1">
    <location>
        <begin position="22"/>
        <end position="437"/>
    </location>
</feature>
<feature type="signal peptide" evidence="1">
    <location>
        <begin position="1"/>
        <end position="21"/>
    </location>
</feature>
<dbReference type="RefSeq" id="WP_182965239.1">
    <property type="nucleotide sequence ID" value="NZ_BAABGC010000020.1"/>
</dbReference>
<keyword evidence="1" id="KW-0732">Signal</keyword>
<evidence type="ECO:0000313" key="3">
    <source>
        <dbReference type="Proteomes" id="UP000525623"/>
    </source>
</evidence>
<accession>A0A7W4JCV4</accession>
<sequence>MNHIRVWTVLLGTMIGMPALADEPAPANVTATSPSTASTDFDLFSKNTVSVLVDWRLAVANGATSFVNGGFGKTRLQGDGNGGFSTIFAPFEADVVWNPRFGKMFSANISGAWQRGHHDGFDLMEAFLNFLPDQSHRFRFSGRMGLMWPEISLEHSTGGAWSVVNTITPSVINSWVGEEVKVLGTEISVHTNLGDHDFGLTGGVFGWDDTSGTLLSFRGWALNDIKSTALGSFRLPPLNNFITLLQQHKTDNTIEIDHQPGWYARFDWHPPQPVDVALFYYDNRGNPQAFTAADQWGWRTRFWNLSVNVRLGRRTKLLAQGMTGSTIMGFPENGRNWVHTDFRSAYVLIVHDFGPLALTGRIEGFQTREHGSEMPPSNNEDGWAATVAARVPIDHYFTAFVEAMNVNSRRGTRVALDGLASPFESQAVFQISLRAKI</sequence>
<name>A0A7W4JCV4_9PROT</name>
<protein>
    <recommendedName>
        <fullName evidence="4">Porin</fullName>
    </recommendedName>
</protein>
<gene>
    <name evidence="2" type="ORF">HLH29_07025</name>
</gene>
<evidence type="ECO:0000256" key="1">
    <source>
        <dbReference type="SAM" id="SignalP"/>
    </source>
</evidence>
<evidence type="ECO:0008006" key="4">
    <source>
        <dbReference type="Google" id="ProtNLM"/>
    </source>
</evidence>
<comment type="caution">
    <text evidence="2">The sequence shown here is derived from an EMBL/GenBank/DDBJ whole genome shotgun (WGS) entry which is preliminary data.</text>
</comment>
<dbReference type="SUPFAM" id="SSF56935">
    <property type="entry name" value="Porins"/>
    <property type="match status" value="1"/>
</dbReference>
<dbReference type="Proteomes" id="UP000525623">
    <property type="component" value="Unassembled WGS sequence"/>
</dbReference>
<dbReference type="EMBL" id="JABEQL010000007">
    <property type="protein sequence ID" value="MBB2178927.1"/>
    <property type="molecule type" value="Genomic_DNA"/>
</dbReference>
<organism evidence="2 3">
    <name type="scientific">Gluconacetobacter tumulicola</name>
    <dbReference type="NCBI Taxonomy" id="1017177"/>
    <lineage>
        <taxon>Bacteria</taxon>
        <taxon>Pseudomonadati</taxon>
        <taxon>Pseudomonadota</taxon>
        <taxon>Alphaproteobacteria</taxon>
        <taxon>Acetobacterales</taxon>
        <taxon>Acetobacteraceae</taxon>
        <taxon>Gluconacetobacter</taxon>
    </lineage>
</organism>